<dbReference type="SUPFAM" id="SSF46785">
    <property type="entry name" value="Winged helix' DNA-binding domain"/>
    <property type="match status" value="1"/>
</dbReference>
<dbReference type="EMBL" id="JADOUF010000001">
    <property type="protein sequence ID" value="MBG6141568.1"/>
    <property type="molecule type" value="Genomic_DNA"/>
</dbReference>
<keyword evidence="6" id="KW-1185">Reference proteome</keyword>
<evidence type="ECO:0000313" key="6">
    <source>
        <dbReference type="Proteomes" id="UP000622552"/>
    </source>
</evidence>
<keyword evidence="1 5" id="KW-0489">Methyltransferase</keyword>
<evidence type="ECO:0000313" key="5">
    <source>
        <dbReference type="EMBL" id="MBG6141568.1"/>
    </source>
</evidence>
<dbReference type="Gene3D" id="1.10.10.10">
    <property type="entry name" value="Winged helix-like DNA-binding domain superfamily/Winged helix DNA-binding domain"/>
    <property type="match status" value="1"/>
</dbReference>
<proteinExistence type="predicted"/>
<protein>
    <submittedName>
        <fullName evidence="5">SAM-dependent methyltransferase</fullName>
    </submittedName>
</protein>
<gene>
    <name evidence="5" type="ORF">IW245_007762</name>
</gene>
<dbReference type="SUPFAM" id="SSF53335">
    <property type="entry name" value="S-adenosyl-L-methionine-dependent methyltransferases"/>
    <property type="match status" value="1"/>
</dbReference>
<dbReference type="InterPro" id="IPR029063">
    <property type="entry name" value="SAM-dependent_MTases_sf"/>
</dbReference>
<keyword evidence="3" id="KW-0949">S-adenosyl-L-methionine</keyword>
<evidence type="ECO:0000256" key="3">
    <source>
        <dbReference type="ARBA" id="ARBA00022691"/>
    </source>
</evidence>
<dbReference type="PANTHER" id="PTHR43464:SF19">
    <property type="entry name" value="UBIQUINONE BIOSYNTHESIS O-METHYLTRANSFERASE, MITOCHONDRIAL"/>
    <property type="match status" value="1"/>
</dbReference>
<dbReference type="Gene3D" id="3.40.50.150">
    <property type="entry name" value="Vaccinia Virus protein VP39"/>
    <property type="match status" value="1"/>
</dbReference>
<dbReference type="Pfam" id="PF13649">
    <property type="entry name" value="Methyltransf_25"/>
    <property type="match status" value="1"/>
</dbReference>
<keyword evidence="2" id="KW-0808">Transferase</keyword>
<dbReference type="Proteomes" id="UP000622552">
    <property type="component" value="Unassembled WGS sequence"/>
</dbReference>
<dbReference type="PANTHER" id="PTHR43464">
    <property type="entry name" value="METHYLTRANSFERASE"/>
    <property type="match status" value="1"/>
</dbReference>
<organism evidence="5 6">
    <name type="scientific">Longispora fulva</name>
    <dbReference type="NCBI Taxonomy" id="619741"/>
    <lineage>
        <taxon>Bacteria</taxon>
        <taxon>Bacillati</taxon>
        <taxon>Actinomycetota</taxon>
        <taxon>Actinomycetes</taxon>
        <taxon>Micromonosporales</taxon>
        <taxon>Micromonosporaceae</taxon>
        <taxon>Longispora</taxon>
    </lineage>
</organism>
<dbReference type="InterPro" id="IPR041698">
    <property type="entry name" value="Methyltransf_25"/>
</dbReference>
<feature type="domain" description="Methyltransferase" evidence="4">
    <location>
        <begin position="177"/>
        <end position="269"/>
    </location>
</feature>
<accession>A0A8J7H4T1</accession>
<dbReference type="RefSeq" id="WP_197007966.1">
    <property type="nucleotide sequence ID" value="NZ_BONS01000013.1"/>
</dbReference>
<dbReference type="GO" id="GO:0008168">
    <property type="term" value="F:methyltransferase activity"/>
    <property type="evidence" value="ECO:0007669"/>
    <property type="project" value="UniProtKB-KW"/>
</dbReference>
<name>A0A8J7H4T1_9ACTN</name>
<evidence type="ECO:0000259" key="4">
    <source>
        <dbReference type="Pfam" id="PF13649"/>
    </source>
</evidence>
<dbReference type="InterPro" id="IPR036388">
    <property type="entry name" value="WH-like_DNA-bd_sf"/>
</dbReference>
<comment type="caution">
    <text evidence="5">The sequence shown here is derived from an EMBL/GenBank/DDBJ whole genome shotgun (WGS) entry which is preliminary data.</text>
</comment>
<evidence type="ECO:0000256" key="1">
    <source>
        <dbReference type="ARBA" id="ARBA00022603"/>
    </source>
</evidence>
<evidence type="ECO:0000256" key="2">
    <source>
        <dbReference type="ARBA" id="ARBA00022679"/>
    </source>
</evidence>
<sequence length="333" mass="35784">MDGFELHDLGRKLMKIGEEAIPDTAGLRRLPIGVRHILTDVFGHPGTSITEITERTGFPESHILASVATLRDVGALETAVDPDHEGRTIVRPIPRHSASDRAAAPVDELLAAAAGIGDPDQVKEMVATLEMLARRLTGRLSPEHFNVQYAGTPPWETGRPQPALVRLAESGAFRGRVLEAGCGTGEHALMAAALGLPTVGIDPASAAIDIARRKATERDLPARFVVASAFALGELGERFDTVLDIGLFHVFSDEERARYVDSLATVTSPDARLFLLCFSDRQPPGNGPRRVSQDEIRASFADGWRVDAIEASTLDNNNNPGGVLAWLATITRV</sequence>
<dbReference type="GO" id="GO:0032259">
    <property type="term" value="P:methylation"/>
    <property type="evidence" value="ECO:0007669"/>
    <property type="project" value="UniProtKB-KW"/>
</dbReference>
<dbReference type="CDD" id="cd02440">
    <property type="entry name" value="AdoMet_MTases"/>
    <property type="match status" value="1"/>
</dbReference>
<dbReference type="InterPro" id="IPR036390">
    <property type="entry name" value="WH_DNA-bd_sf"/>
</dbReference>
<dbReference type="AlphaFoldDB" id="A0A8J7H4T1"/>
<reference evidence="5" key="1">
    <citation type="submission" date="2020-11" db="EMBL/GenBank/DDBJ databases">
        <title>Sequencing the genomes of 1000 actinobacteria strains.</title>
        <authorList>
            <person name="Klenk H.-P."/>
        </authorList>
    </citation>
    <scope>NUCLEOTIDE SEQUENCE</scope>
    <source>
        <strain evidence="5">DSM 45356</strain>
    </source>
</reference>